<dbReference type="GO" id="GO:0000166">
    <property type="term" value="F:nucleotide binding"/>
    <property type="evidence" value="ECO:0007669"/>
    <property type="project" value="InterPro"/>
</dbReference>
<feature type="domain" description="Gfo/Idh/MocA-like oxidoreductase N-terminal" evidence="2">
    <location>
        <begin position="6"/>
        <end position="127"/>
    </location>
</feature>
<gene>
    <name evidence="4" type="ORF">GGQ88_003953</name>
</gene>
<dbReference type="Gene3D" id="3.30.360.10">
    <property type="entry name" value="Dihydrodipicolinate Reductase, domain 2"/>
    <property type="match status" value="1"/>
</dbReference>
<dbReference type="InterPro" id="IPR055080">
    <property type="entry name" value="Gal80p-like_C"/>
</dbReference>
<dbReference type="InterPro" id="IPR000683">
    <property type="entry name" value="Gfo/Idh/MocA-like_OxRdtase_N"/>
</dbReference>
<protein>
    <submittedName>
        <fullName evidence="4">Putative dehydrogenase</fullName>
    </submittedName>
</protein>
<keyword evidence="5" id="KW-1185">Reference proteome</keyword>
<evidence type="ECO:0000256" key="1">
    <source>
        <dbReference type="ARBA" id="ARBA00023002"/>
    </source>
</evidence>
<organism evidence="4 5">
    <name type="scientific">Novosphingobium hassiacum</name>
    <dbReference type="NCBI Taxonomy" id="173676"/>
    <lineage>
        <taxon>Bacteria</taxon>
        <taxon>Pseudomonadati</taxon>
        <taxon>Pseudomonadota</taxon>
        <taxon>Alphaproteobacteria</taxon>
        <taxon>Sphingomonadales</taxon>
        <taxon>Sphingomonadaceae</taxon>
        <taxon>Novosphingobium</taxon>
    </lineage>
</organism>
<dbReference type="EMBL" id="JACICY010000018">
    <property type="protein sequence ID" value="MBB3862651.1"/>
    <property type="molecule type" value="Genomic_DNA"/>
</dbReference>
<dbReference type="InterPro" id="IPR050463">
    <property type="entry name" value="Gfo/Idh/MocA_oxidrdct_glycsds"/>
</dbReference>
<dbReference type="InterPro" id="IPR036291">
    <property type="entry name" value="NAD(P)-bd_dom_sf"/>
</dbReference>
<dbReference type="GO" id="GO:0016491">
    <property type="term" value="F:oxidoreductase activity"/>
    <property type="evidence" value="ECO:0007669"/>
    <property type="project" value="UniProtKB-KW"/>
</dbReference>
<name>A0A7W6EXU6_9SPHN</name>
<dbReference type="SUPFAM" id="SSF51735">
    <property type="entry name" value="NAD(P)-binding Rossmann-fold domains"/>
    <property type="match status" value="1"/>
</dbReference>
<evidence type="ECO:0000313" key="4">
    <source>
        <dbReference type="EMBL" id="MBB3862651.1"/>
    </source>
</evidence>
<reference evidence="4 5" key="1">
    <citation type="submission" date="2020-08" db="EMBL/GenBank/DDBJ databases">
        <title>Genomic Encyclopedia of Type Strains, Phase IV (KMG-IV): sequencing the most valuable type-strain genomes for metagenomic binning, comparative biology and taxonomic classification.</title>
        <authorList>
            <person name="Goeker M."/>
        </authorList>
    </citation>
    <scope>NUCLEOTIDE SEQUENCE [LARGE SCALE GENOMIC DNA]</scope>
    <source>
        <strain evidence="4 5">DSM 14552</strain>
    </source>
</reference>
<dbReference type="RefSeq" id="WP_183615114.1">
    <property type="nucleotide sequence ID" value="NZ_JACICY010000018.1"/>
</dbReference>
<evidence type="ECO:0000259" key="3">
    <source>
        <dbReference type="Pfam" id="PF22685"/>
    </source>
</evidence>
<dbReference type="Pfam" id="PF01408">
    <property type="entry name" value="GFO_IDH_MocA"/>
    <property type="match status" value="1"/>
</dbReference>
<dbReference type="PANTHER" id="PTHR43818">
    <property type="entry name" value="BCDNA.GH03377"/>
    <property type="match status" value="1"/>
</dbReference>
<dbReference type="Gene3D" id="3.40.50.720">
    <property type="entry name" value="NAD(P)-binding Rossmann-like Domain"/>
    <property type="match status" value="1"/>
</dbReference>
<evidence type="ECO:0000313" key="5">
    <source>
        <dbReference type="Proteomes" id="UP000562395"/>
    </source>
</evidence>
<dbReference type="AlphaFoldDB" id="A0A7W6EXU6"/>
<feature type="domain" description="Gal80p-like C-terminal" evidence="3">
    <location>
        <begin position="134"/>
        <end position="272"/>
    </location>
</feature>
<evidence type="ECO:0000259" key="2">
    <source>
        <dbReference type="Pfam" id="PF01408"/>
    </source>
</evidence>
<dbReference type="Proteomes" id="UP000562395">
    <property type="component" value="Unassembled WGS sequence"/>
</dbReference>
<proteinExistence type="predicted"/>
<sequence>MTVKNLKVGVVGASMDGGWARYAHMPALAAIPEIDVVGIATSRTESALRSAAAFNVRNGYGSIAELLASDVDLVAVSVRAPLHEQAAMEVVEAGKHLFVEWPMGANFAQSQRLVERARTRGVRGYVGLQGRASPAVQHAAALLADGYLGRLYSVSLFGAFNFWNDPVATAYSADASCGANILTIPAGHGLDQMRMLVGEVASVNARVSCLRESVMAADVGKMVPMTAPDQVAAIGTLQSGAVFSAHFAGTAPTGNTFRMMLVGDRGELLIEGNGMPEIAALSLAGTREKGTALQPITVPEPALSGLAPGPSYNTTLLWHEIARDLREGTSNAPTLESACETRRLLDAMERSAAQQGATITL</sequence>
<dbReference type="PANTHER" id="PTHR43818:SF11">
    <property type="entry name" value="BCDNA.GH03377"/>
    <property type="match status" value="1"/>
</dbReference>
<accession>A0A7W6EXU6</accession>
<comment type="caution">
    <text evidence="4">The sequence shown here is derived from an EMBL/GenBank/DDBJ whole genome shotgun (WGS) entry which is preliminary data.</text>
</comment>
<dbReference type="Pfam" id="PF22685">
    <property type="entry name" value="Gal80p_C-like"/>
    <property type="match status" value="1"/>
</dbReference>
<keyword evidence="1" id="KW-0560">Oxidoreductase</keyword>